<dbReference type="RefSeq" id="WP_237483832.1">
    <property type="nucleotide sequence ID" value="NZ_CAKLCM010000002.1"/>
</dbReference>
<evidence type="ECO:0000313" key="1">
    <source>
        <dbReference type="EMBL" id="CAH0525136.1"/>
    </source>
</evidence>
<proteinExistence type="predicted"/>
<organism evidence="1 2">
    <name type="scientific">Vibrio hippocampi</name>
    <dbReference type="NCBI Taxonomy" id="654686"/>
    <lineage>
        <taxon>Bacteria</taxon>
        <taxon>Pseudomonadati</taxon>
        <taxon>Pseudomonadota</taxon>
        <taxon>Gammaproteobacteria</taxon>
        <taxon>Vibrionales</taxon>
        <taxon>Vibrionaceae</taxon>
        <taxon>Vibrio</taxon>
    </lineage>
</organism>
<dbReference type="SUPFAM" id="SSF56112">
    <property type="entry name" value="Protein kinase-like (PK-like)"/>
    <property type="match status" value="1"/>
</dbReference>
<evidence type="ECO:0000313" key="2">
    <source>
        <dbReference type="Proteomes" id="UP000838160"/>
    </source>
</evidence>
<sequence>MDITNAVGERVATTLGDVTIRRFLGKGKSGYSYLAENDVSTYVIKFMHYEPCAYYSFGDANKVDLEVVAFKKLERMGIKLPRLLEANADHNFLLKEYIDGKLVTDLVIAASLPDACVKQVFEMARVLKASDLNIDYFPDNFVVMNEVLYYVDYEYNQYDPLWNLPNWGLYYWANSSGMKAYKETKDALHINQSLDSGVPIKQPFEVLVRKWCDSYG</sequence>
<keyword evidence="2" id="KW-1185">Reference proteome</keyword>
<accession>A0ABM8ZG90</accession>
<gene>
    <name evidence="1" type="ORF">VHP8226_00802</name>
</gene>
<dbReference type="InterPro" id="IPR011009">
    <property type="entry name" value="Kinase-like_dom_sf"/>
</dbReference>
<protein>
    <recommendedName>
        <fullName evidence="3">Serine/threonine protein kinase</fullName>
    </recommendedName>
</protein>
<evidence type="ECO:0008006" key="3">
    <source>
        <dbReference type="Google" id="ProtNLM"/>
    </source>
</evidence>
<reference evidence="1" key="1">
    <citation type="submission" date="2021-12" db="EMBL/GenBank/DDBJ databases">
        <authorList>
            <person name="Rodrigo-Torres L."/>
            <person name="Arahal R. D."/>
            <person name="Lucena T."/>
        </authorList>
    </citation>
    <scope>NUCLEOTIDE SEQUENCE</scope>
    <source>
        <strain evidence="1">CECT 8226</strain>
    </source>
</reference>
<dbReference type="EMBL" id="CAKLCM010000002">
    <property type="protein sequence ID" value="CAH0525136.1"/>
    <property type="molecule type" value="Genomic_DNA"/>
</dbReference>
<name>A0ABM8ZG90_9VIBR</name>
<dbReference type="Proteomes" id="UP000838160">
    <property type="component" value="Unassembled WGS sequence"/>
</dbReference>
<comment type="caution">
    <text evidence="1">The sequence shown here is derived from an EMBL/GenBank/DDBJ whole genome shotgun (WGS) entry which is preliminary data.</text>
</comment>